<evidence type="ECO:0000259" key="6">
    <source>
        <dbReference type="Pfam" id="PF00732"/>
    </source>
</evidence>
<keyword evidence="3" id="KW-0274">FAD</keyword>
<proteinExistence type="inferred from homology"/>
<dbReference type="Pfam" id="PF13618">
    <property type="entry name" value="Gluconate_2-dh3"/>
    <property type="match status" value="1"/>
</dbReference>
<dbReference type="OrthoDB" id="9798604at2"/>
<feature type="region of interest" description="Disordered" evidence="5">
    <location>
        <begin position="622"/>
        <end position="653"/>
    </location>
</feature>
<keyword evidence="2" id="KW-0285">Flavoprotein</keyword>
<dbReference type="InterPro" id="IPR036188">
    <property type="entry name" value="FAD/NAD-bd_sf"/>
</dbReference>
<keyword evidence="9" id="KW-1185">Reference proteome</keyword>
<dbReference type="STRING" id="630515.SAMN04489812_3976"/>
<dbReference type="InterPro" id="IPR007867">
    <property type="entry name" value="GMC_OxRtase_C"/>
</dbReference>
<gene>
    <name evidence="8" type="ORF">SAMN04489812_3976</name>
</gene>
<dbReference type="Pfam" id="PF00732">
    <property type="entry name" value="GMC_oxred_N"/>
    <property type="match status" value="1"/>
</dbReference>
<name>A0A1H1X8Y4_9ACTN</name>
<dbReference type="InterPro" id="IPR000172">
    <property type="entry name" value="GMC_OxRdtase_N"/>
</dbReference>
<dbReference type="EMBL" id="LT629772">
    <property type="protein sequence ID" value="SDT05672.1"/>
    <property type="molecule type" value="Genomic_DNA"/>
</dbReference>
<evidence type="ECO:0000256" key="3">
    <source>
        <dbReference type="ARBA" id="ARBA00022827"/>
    </source>
</evidence>
<dbReference type="Gene3D" id="3.50.50.60">
    <property type="entry name" value="FAD/NAD(P)-binding domain"/>
    <property type="match status" value="2"/>
</dbReference>
<keyword evidence="4" id="KW-0560">Oxidoreductase</keyword>
<dbReference type="Pfam" id="PF05199">
    <property type="entry name" value="GMC_oxred_C"/>
    <property type="match status" value="1"/>
</dbReference>
<dbReference type="SUPFAM" id="SSF51905">
    <property type="entry name" value="FAD/NAD(P)-binding domain"/>
    <property type="match status" value="1"/>
</dbReference>
<dbReference type="InterPro" id="IPR027056">
    <property type="entry name" value="Gluconate_2DH_su3"/>
</dbReference>
<evidence type="ECO:0000256" key="4">
    <source>
        <dbReference type="ARBA" id="ARBA00023002"/>
    </source>
</evidence>
<feature type="domain" description="Glucose-methanol-choline oxidoreductase N-terminal" evidence="6">
    <location>
        <begin position="282"/>
        <end position="474"/>
    </location>
</feature>
<evidence type="ECO:0000313" key="9">
    <source>
        <dbReference type="Proteomes" id="UP000199103"/>
    </source>
</evidence>
<reference evidence="8 9" key="1">
    <citation type="submission" date="2016-10" db="EMBL/GenBank/DDBJ databases">
        <authorList>
            <person name="de Groot N.N."/>
        </authorList>
    </citation>
    <scope>NUCLEOTIDE SEQUENCE [LARGE SCALE GENOMIC DNA]</scope>
    <source>
        <strain evidence="8 9">DSM 21800</strain>
    </source>
</reference>
<evidence type="ECO:0000256" key="5">
    <source>
        <dbReference type="SAM" id="MobiDB-lite"/>
    </source>
</evidence>
<evidence type="ECO:0000313" key="8">
    <source>
        <dbReference type="EMBL" id="SDT05672.1"/>
    </source>
</evidence>
<dbReference type="GO" id="GO:0050660">
    <property type="term" value="F:flavin adenine dinucleotide binding"/>
    <property type="evidence" value="ECO:0007669"/>
    <property type="project" value="InterPro"/>
</dbReference>
<accession>A0A1H1X8Y4</accession>
<sequence>MTSPSTADLLTTVVDAVVPADDYPSASESGVLDFLQRLREHERPEWGRRINAVVASVDAASWRIAGNGFIGLDQQRQQEVLDGLADDAEFGWFAQLINLAYYGDNARSATPPRSWEMIDWRPGPPGGWPTKLPPVPFHTDGLIGPEQLQSRYDAVVIGSGAGGGAAAQVLAESGRTVLIIEAGDGPETSKLDHDHLRNPRINTGLTPWSGPLGAGHPRTLELGGDRVAVGQSDPRWGNNAFTVGGGTRVYGAQAWRFAPKDFRMASEYGVPDGSALADWPIGYDDLEPYYSEAEWRFGVSGLGSGDPWSGTRTRDYPMPPVSGIGNPAALAAGAQRLGWGTLPVPLLVNSSEHRGRSACLHCAQCVGFACPVEAKGGSHNTAIPAALATGRGFLITNATAERVITDNTGTVTGVALVGDDRSGQWRRQVTAGEVIIAAGATETARLLLLSAHDHEPNGIGNNTDQVGRHLQAHLYAGALGVFEDEIFTLEGPGVSIATCDFRHGNADLVGGGMLANEFVPTPSSTFDYLVSAGVFPPYGPRAKDGMRQWTRRMTRVVGPIQEVTSAESRVRLDPDVRDRYGNPVAALSGALHPSDLRARDFMTERAAEWLTAAGASQVFAAPPGGGGPNGPSTGQHQAGTCRMGTDPKSSVTDPDGRVWGHDNLWVADGSLNVTNGGVNPVLTIFAGALRVADRIAGGVLNG</sequence>
<evidence type="ECO:0000256" key="1">
    <source>
        <dbReference type="ARBA" id="ARBA00010790"/>
    </source>
</evidence>
<organism evidence="8 9">
    <name type="scientific">Microlunatus soli</name>
    <dbReference type="NCBI Taxonomy" id="630515"/>
    <lineage>
        <taxon>Bacteria</taxon>
        <taxon>Bacillati</taxon>
        <taxon>Actinomycetota</taxon>
        <taxon>Actinomycetes</taxon>
        <taxon>Propionibacteriales</taxon>
        <taxon>Propionibacteriaceae</taxon>
        <taxon>Microlunatus</taxon>
    </lineage>
</organism>
<comment type="similarity">
    <text evidence="1">Belongs to the GMC oxidoreductase family.</text>
</comment>
<dbReference type="PANTHER" id="PTHR46056:SF12">
    <property type="entry name" value="LONG-CHAIN-ALCOHOL OXIDASE"/>
    <property type="match status" value="1"/>
</dbReference>
<dbReference type="Proteomes" id="UP000199103">
    <property type="component" value="Chromosome I"/>
</dbReference>
<protein>
    <submittedName>
        <fullName evidence="8">Choline dehydrogenase</fullName>
    </submittedName>
</protein>
<dbReference type="SUPFAM" id="SSF54373">
    <property type="entry name" value="FAD-linked reductases, C-terminal domain"/>
    <property type="match status" value="1"/>
</dbReference>
<dbReference type="Pfam" id="PF13450">
    <property type="entry name" value="NAD_binding_8"/>
    <property type="match status" value="1"/>
</dbReference>
<dbReference type="GO" id="GO:0016614">
    <property type="term" value="F:oxidoreductase activity, acting on CH-OH group of donors"/>
    <property type="evidence" value="ECO:0007669"/>
    <property type="project" value="InterPro"/>
</dbReference>
<feature type="domain" description="Glucose-methanol-choline oxidoreductase C-terminal" evidence="7">
    <location>
        <begin position="566"/>
        <end position="688"/>
    </location>
</feature>
<evidence type="ECO:0000256" key="2">
    <source>
        <dbReference type="ARBA" id="ARBA00022630"/>
    </source>
</evidence>
<evidence type="ECO:0000259" key="7">
    <source>
        <dbReference type="Pfam" id="PF05199"/>
    </source>
</evidence>
<dbReference type="PANTHER" id="PTHR46056">
    <property type="entry name" value="LONG-CHAIN-ALCOHOL OXIDASE"/>
    <property type="match status" value="1"/>
</dbReference>
<dbReference type="RefSeq" id="WP_091527163.1">
    <property type="nucleotide sequence ID" value="NZ_LT629772.1"/>
</dbReference>
<dbReference type="AlphaFoldDB" id="A0A1H1X8Y4"/>